<evidence type="ECO:0000259" key="7">
    <source>
        <dbReference type="Pfam" id="PF06094"/>
    </source>
</evidence>
<reference evidence="8 9" key="1">
    <citation type="journal article" date="2023" name="Hortic Res">
        <title>Pangenome of water caltrop reveals structural variations and asymmetric subgenome divergence after allopolyploidization.</title>
        <authorList>
            <person name="Zhang X."/>
            <person name="Chen Y."/>
            <person name="Wang L."/>
            <person name="Yuan Y."/>
            <person name="Fang M."/>
            <person name="Shi L."/>
            <person name="Lu R."/>
            <person name="Comes H.P."/>
            <person name="Ma Y."/>
            <person name="Chen Y."/>
            <person name="Huang G."/>
            <person name="Zhou Y."/>
            <person name="Zheng Z."/>
            <person name="Qiu Y."/>
        </authorList>
    </citation>
    <scope>NUCLEOTIDE SEQUENCE [LARGE SCALE GENOMIC DNA]</scope>
    <source>
        <strain evidence="8">F231</strain>
    </source>
</reference>
<evidence type="ECO:0000256" key="5">
    <source>
        <dbReference type="RuleBase" id="RU367036"/>
    </source>
</evidence>
<keyword evidence="6" id="KW-0472">Membrane</keyword>
<dbReference type="AlphaFoldDB" id="A0AAN7MCV7"/>
<evidence type="ECO:0000313" key="9">
    <source>
        <dbReference type="Proteomes" id="UP001346149"/>
    </source>
</evidence>
<keyword evidence="6" id="KW-0812">Transmembrane</keyword>
<dbReference type="PANTHER" id="PTHR12510">
    <property type="entry name" value="TROPONIN C-AKIN-1 PROTEIN"/>
    <property type="match status" value="1"/>
</dbReference>
<comment type="similarity">
    <text evidence="2 5">Belongs to the gamma-glutamylcyclotransferase family.</text>
</comment>
<evidence type="ECO:0000256" key="1">
    <source>
        <dbReference type="ARBA" id="ARBA00002782"/>
    </source>
</evidence>
<evidence type="ECO:0000256" key="3">
    <source>
        <dbReference type="ARBA" id="ARBA00023315"/>
    </source>
</evidence>
<keyword evidence="6" id="KW-1133">Transmembrane helix</keyword>
<dbReference type="Pfam" id="PF06094">
    <property type="entry name" value="GGACT"/>
    <property type="match status" value="1"/>
</dbReference>
<sequence>MAWIQVSALSSSRSISFYSLPLCVLMASHQSLIFTYGTLKKGFANHRVMQDLIGSNDAVYLGRYSTERSFPLVCGPYGIPFLVNLPGQGHRVSGELYAVSPRGLSRVDDLEGTSVGYYERSTIRVHRLEQSDAEENRSGGGSGLVIAAEAYFAHRSYGEDLWRRIGRVGLSEYADTRKYVKRADRPKGWTFIEGIRTFASSN</sequence>
<name>A0AAN7MCV7_TRANT</name>
<dbReference type="Proteomes" id="UP001346149">
    <property type="component" value="Unassembled WGS sequence"/>
</dbReference>
<dbReference type="GO" id="GO:0061929">
    <property type="term" value="F:gamma-glutamylaminecyclotransferase activity"/>
    <property type="evidence" value="ECO:0007669"/>
    <property type="project" value="InterPro"/>
</dbReference>
<accession>A0AAN7MCV7</accession>
<gene>
    <name evidence="8" type="ORF">SAY86_000925</name>
</gene>
<dbReference type="InterPro" id="IPR039126">
    <property type="entry name" value="GGACT"/>
</dbReference>
<evidence type="ECO:0000256" key="4">
    <source>
        <dbReference type="PIRSR" id="PIRSR639126-1"/>
    </source>
</evidence>
<dbReference type="GO" id="GO:0016746">
    <property type="term" value="F:acyltransferase activity"/>
    <property type="evidence" value="ECO:0007669"/>
    <property type="project" value="UniProtKB-KW"/>
</dbReference>
<feature type="domain" description="Gamma-glutamylcyclotransferase AIG2-like" evidence="7">
    <location>
        <begin position="33"/>
        <end position="153"/>
    </location>
</feature>
<dbReference type="EMBL" id="JAXQNO010000002">
    <property type="protein sequence ID" value="KAK4802722.1"/>
    <property type="molecule type" value="Genomic_DNA"/>
</dbReference>
<dbReference type="InterPro" id="IPR036568">
    <property type="entry name" value="GGCT-like_sf"/>
</dbReference>
<dbReference type="PANTHER" id="PTHR12510:SF15">
    <property type="entry name" value="GAMMA-GLUTAMYLCYCLOTRANSFERASE FAMILY PROTEIN"/>
    <property type="match status" value="1"/>
</dbReference>
<evidence type="ECO:0000256" key="2">
    <source>
        <dbReference type="ARBA" id="ARBA00008861"/>
    </source>
</evidence>
<evidence type="ECO:0000313" key="8">
    <source>
        <dbReference type="EMBL" id="KAK4802722.1"/>
    </source>
</evidence>
<keyword evidence="3" id="KW-0808">Transferase</keyword>
<feature type="active site" description="Proton acceptor" evidence="4">
    <location>
        <position position="111"/>
    </location>
</feature>
<dbReference type="Gene3D" id="3.10.490.10">
    <property type="entry name" value="Gamma-glutamyl cyclotransferase-like"/>
    <property type="match status" value="1"/>
</dbReference>
<dbReference type="SUPFAM" id="SSF110857">
    <property type="entry name" value="Gamma-glutamyl cyclotransferase-like"/>
    <property type="match status" value="1"/>
</dbReference>
<keyword evidence="9" id="KW-1185">Reference proteome</keyword>
<feature type="transmembrane region" description="Helical" evidence="6">
    <location>
        <begin position="15"/>
        <end position="39"/>
    </location>
</feature>
<protein>
    <recommendedName>
        <fullName evidence="5">Gamma-glutamylcyclotransferase family protein</fullName>
    </recommendedName>
</protein>
<comment type="caution">
    <text evidence="8">The sequence shown here is derived from an EMBL/GenBank/DDBJ whole genome shotgun (WGS) entry which is preliminary data.</text>
</comment>
<keyword evidence="3" id="KW-0012">Acyltransferase</keyword>
<evidence type="ECO:0000256" key="6">
    <source>
        <dbReference type="SAM" id="Phobius"/>
    </source>
</evidence>
<proteinExistence type="inferred from homology"/>
<organism evidence="8 9">
    <name type="scientific">Trapa natans</name>
    <name type="common">Water chestnut</name>
    <dbReference type="NCBI Taxonomy" id="22666"/>
    <lineage>
        <taxon>Eukaryota</taxon>
        <taxon>Viridiplantae</taxon>
        <taxon>Streptophyta</taxon>
        <taxon>Embryophyta</taxon>
        <taxon>Tracheophyta</taxon>
        <taxon>Spermatophyta</taxon>
        <taxon>Magnoliopsida</taxon>
        <taxon>eudicotyledons</taxon>
        <taxon>Gunneridae</taxon>
        <taxon>Pentapetalae</taxon>
        <taxon>rosids</taxon>
        <taxon>malvids</taxon>
        <taxon>Myrtales</taxon>
        <taxon>Lythraceae</taxon>
        <taxon>Trapa</taxon>
    </lineage>
</organism>
<dbReference type="CDD" id="cd06661">
    <property type="entry name" value="GGCT_like"/>
    <property type="match status" value="1"/>
</dbReference>
<dbReference type="GO" id="GO:0005829">
    <property type="term" value="C:cytosol"/>
    <property type="evidence" value="ECO:0007669"/>
    <property type="project" value="TreeGrafter"/>
</dbReference>
<dbReference type="InterPro" id="IPR009288">
    <property type="entry name" value="AIG2-like_dom"/>
</dbReference>
<comment type="function">
    <text evidence="1">Putative gamma-glutamylcyclotransferase.</text>
</comment>
<dbReference type="InterPro" id="IPR013024">
    <property type="entry name" value="GGCT-like"/>
</dbReference>